<organism evidence="1 2">
    <name type="scientific">Penicillium expansum</name>
    <name type="common">Blue mold rot fungus</name>
    <dbReference type="NCBI Taxonomy" id="27334"/>
    <lineage>
        <taxon>Eukaryota</taxon>
        <taxon>Fungi</taxon>
        <taxon>Dikarya</taxon>
        <taxon>Ascomycota</taxon>
        <taxon>Pezizomycotina</taxon>
        <taxon>Eurotiomycetes</taxon>
        <taxon>Eurotiomycetidae</taxon>
        <taxon>Eurotiales</taxon>
        <taxon>Aspergillaceae</taxon>
        <taxon>Penicillium</taxon>
    </lineage>
</organism>
<evidence type="ECO:0000313" key="1">
    <source>
        <dbReference type="EMBL" id="KGO53655.1"/>
    </source>
</evidence>
<dbReference type="HOGENOM" id="CLU_863577_0_0_1"/>
<sequence length="322" mass="36935">MPGEILHYLYKHCPQASVHIASSKVALCEKINHNHSSAPQLSGIRSIEAEWYDGEYDRPIRPSSTASYPAQLNDIVYRSHNLESLKLVSIGRWRPLHFSRIRYSDIPPHFERRELEARKNQRGLITLKEGNVLPQVKNIHFDSMRFGPLQSTLWATQLQWQTIKYLSLIAVDWIHLLPKITLPGCFHALENLQMSIPNSHSGYERDCPAYTERVEQFHSFLKELPPLKMFIGYGFPQKTLEVLAECHAKSLQHLRFRYGLGRAKCSENKCTPVSIHNLINLADQLPNLLSLGVNLSLTPDEDLVSIHAIILLLIEAFRHPSR</sequence>
<dbReference type="Proteomes" id="UP000030143">
    <property type="component" value="Unassembled WGS sequence"/>
</dbReference>
<keyword evidence="2" id="KW-1185">Reference proteome</keyword>
<proteinExistence type="predicted"/>
<name>A0A0A2JN37_PENEN</name>
<accession>A0A0A2JN37</accession>
<dbReference type="VEuPathDB" id="FungiDB:PEXP_091420"/>
<dbReference type="AlphaFoldDB" id="A0A0A2JN37"/>
<reference evidence="1 2" key="1">
    <citation type="journal article" date="2015" name="Mol. Plant Microbe Interact.">
        <title>Genome, transcriptome, and functional analyses of Penicillium expansum provide new insights into secondary metabolism and pathogenicity.</title>
        <authorList>
            <person name="Ballester A.R."/>
            <person name="Marcet-Houben M."/>
            <person name="Levin E."/>
            <person name="Sela N."/>
            <person name="Selma-Lazaro C."/>
            <person name="Carmona L."/>
            <person name="Wisniewski M."/>
            <person name="Droby S."/>
            <person name="Gonzalez-Candelas L."/>
            <person name="Gabaldon T."/>
        </authorList>
    </citation>
    <scope>NUCLEOTIDE SEQUENCE [LARGE SCALE GENOMIC DNA]</scope>
    <source>
        <strain evidence="1 2">MD-8</strain>
    </source>
</reference>
<protein>
    <submittedName>
        <fullName evidence="1">Uncharacterized protein</fullName>
    </submittedName>
</protein>
<dbReference type="OrthoDB" id="4525508at2759"/>
<dbReference type="RefSeq" id="XP_016596244.1">
    <property type="nucleotide sequence ID" value="XM_016743537.1"/>
</dbReference>
<dbReference type="EMBL" id="JQFZ01000248">
    <property type="protein sequence ID" value="KGO53655.1"/>
    <property type="molecule type" value="Genomic_DNA"/>
</dbReference>
<gene>
    <name evidence="1" type="ORF">PEX2_062660</name>
</gene>
<evidence type="ECO:0000313" key="2">
    <source>
        <dbReference type="Proteomes" id="UP000030143"/>
    </source>
</evidence>
<comment type="caution">
    <text evidence="1">The sequence shown here is derived from an EMBL/GenBank/DDBJ whole genome shotgun (WGS) entry which is preliminary data.</text>
</comment>
<dbReference type="GeneID" id="27678957"/>